<protein>
    <recommendedName>
        <fullName evidence="3">Alpha/beta hydrolase fold-3 domain-containing protein</fullName>
    </recommendedName>
</protein>
<evidence type="ECO:0000313" key="1">
    <source>
        <dbReference type="EMBL" id="UPQ80343.1"/>
    </source>
</evidence>
<evidence type="ECO:0008006" key="3">
    <source>
        <dbReference type="Google" id="ProtNLM"/>
    </source>
</evidence>
<evidence type="ECO:0000313" key="2">
    <source>
        <dbReference type="Proteomes" id="UP000830583"/>
    </source>
</evidence>
<name>A0ABY4KHQ1_9FLAO</name>
<accession>A0ABY4KHQ1</accession>
<dbReference type="Proteomes" id="UP000830583">
    <property type="component" value="Chromosome"/>
</dbReference>
<dbReference type="Gene3D" id="3.40.50.1820">
    <property type="entry name" value="alpha/beta hydrolase"/>
    <property type="match status" value="1"/>
</dbReference>
<keyword evidence="2" id="KW-1185">Reference proteome</keyword>
<dbReference type="EMBL" id="CP096205">
    <property type="protein sequence ID" value="UPQ80343.1"/>
    <property type="molecule type" value="Genomic_DNA"/>
</dbReference>
<gene>
    <name evidence="1" type="ORF">M0M57_05765</name>
</gene>
<proteinExistence type="predicted"/>
<dbReference type="PROSITE" id="PS51257">
    <property type="entry name" value="PROKAR_LIPOPROTEIN"/>
    <property type="match status" value="1"/>
</dbReference>
<dbReference type="InterPro" id="IPR029058">
    <property type="entry name" value="AB_hydrolase_fold"/>
</dbReference>
<dbReference type="RefSeq" id="WP_248436209.1">
    <property type="nucleotide sequence ID" value="NZ_CP096205.1"/>
</dbReference>
<dbReference type="SUPFAM" id="SSF53474">
    <property type="entry name" value="alpha/beta-Hydrolases"/>
    <property type="match status" value="1"/>
</dbReference>
<sequence length="175" mass="19935">MRILSILMLFMISGCFSSDKESNKKTIAIDYELVKAESQKALLILFPCFPCDAENTKTEFKIIDVAQKNNISVLMMNFNQHLYLEKEEKEKLAKQLNSILKEENLKSENIFIGGFSSGGNVSFLLSNYLIQTKNNIQPKGVFLVDSPIDLLELYKTSQKNIEKMSLQNLLKKQNG</sequence>
<reference evidence="1" key="1">
    <citation type="submission" date="2022-04" db="EMBL/GenBank/DDBJ databases">
        <title>Consumption of N2O by Flavobacterium azooxidireducens sp. nov. isolated from Decomposing Leaf Litter of Phragmites australis (Cav.).</title>
        <authorList>
            <person name="Behrendt U."/>
            <person name="Spanner T."/>
            <person name="Augustin J."/>
            <person name="Horn M.A."/>
            <person name="Kolb S."/>
            <person name="Ulrich A."/>
        </authorList>
    </citation>
    <scope>NUCLEOTIDE SEQUENCE</scope>
    <source>
        <strain evidence="1">IGB 4-14</strain>
    </source>
</reference>
<organism evidence="1 2">
    <name type="scientific">Flavobacterium azooxidireducens</name>
    <dbReference type="NCBI Taxonomy" id="1871076"/>
    <lineage>
        <taxon>Bacteria</taxon>
        <taxon>Pseudomonadati</taxon>
        <taxon>Bacteroidota</taxon>
        <taxon>Flavobacteriia</taxon>
        <taxon>Flavobacteriales</taxon>
        <taxon>Flavobacteriaceae</taxon>
        <taxon>Flavobacterium</taxon>
    </lineage>
</organism>